<dbReference type="InterPro" id="IPR036188">
    <property type="entry name" value="FAD/NAD-bd_sf"/>
</dbReference>
<feature type="region of interest" description="Disordered" evidence="1">
    <location>
        <begin position="457"/>
        <end position="480"/>
    </location>
</feature>
<dbReference type="EMBL" id="CAJVRL010000060">
    <property type="protein sequence ID" value="CAG8955152.1"/>
    <property type="molecule type" value="Genomic_DNA"/>
</dbReference>
<reference evidence="3" key="1">
    <citation type="submission" date="2021-07" db="EMBL/GenBank/DDBJ databases">
        <authorList>
            <person name="Durling M."/>
        </authorList>
    </citation>
    <scope>NUCLEOTIDE SEQUENCE</scope>
</reference>
<feature type="domain" description="FAD dependent oxidoreductase" evidence="2">
    <location>
        <begin position="56"/>
        <end position="433"/>
    </location>
</feature>
<dbReference type="AlphaFoldDB" id="A0A9N9L147"/>
<keyword evidence="4" id="KW-1185">Reference proteome</keyword>
<dbReference type="SUPFAM" id="SSF51905">
    <property type="entry name" value="FAD/NAD(P)-binding domain"/>
    <property type="match status" value="1"/>
</dbReference>
<organism evidence="3 4">
    <name type="scientific">Hymenoscyphus fraxineus</name>
    <dbReference type="NCBI Taxonomy" id="746836"/>
    <lineage>
        <taxon>Eukaryota</taxon>
        <taxon>Fungi</taxon>
        <taxon>Dikarya</taxon>
        <taxon>Ascomycota</taxon>
        <taxon>Pezizomycotina</taxon>
        <taxon>Leotiomycetes</taxon>
        <taxon>Helotiales</taxon>
        <taxon>Helotiaceae</taxon>
        <taxon>Hymenoscyphus</taxon>
    </lineage>
</organism>
<dbReference type="Pfam" id="PF01266">
    <property type="entry name" value="DAO"/>
    <property type="match status" value="1"/>
</dbReference>
<evidence type="ECO:0000256" key="1">
    <source>
        <dbReference type="SAM" id="MobiDB-lite"/>
    </source>
</evidence>
<dbReference type="PANTHER" id="PTHR13847:SF279">
    <property type="entry name" value="FAD DEPENDENT OXIDOREDUCTASE DOMAIN-CONTAINING PROTEIN-RELATED"/>
    <property type="match status" value="1"/>
</dbReference>
<accession>A0A9N9L147</accession>
<dbReference type="OrthoDB" id="429143at2759"/>
<name>A0A9N9L147_9HELO</name>
<dbReference type="Gene3D" id="3.50.50.60">
    <property type="entry name" value="FAD/NAD(P)-binding domain"/>
    <property type="match status" value="1"/>
</dbReference>
<comment type="caution">
    <text evidence="3">The sequence shown here is derived from an EMBL/GenBank/DDBJ whole genome shotgun (WGS) entry which is preliminary data.</text>
</comment>
<evidence type="ECO:0000313" key="4">
    <source>
        <dbReference type="Proteomes" id="UP000696280"/>
    </source>
</evidence>
<evidence type="ECO:0000313" key="3">
    <source>
        <dbReference type="EMBL" id="CAG8955152.1"/>
    </source>
</evidence>
<dbReference type="GO" id="GO:0005737">
    <property type="term" value="C:cytoplasm"/>
    <property type="evidence" value="ECO:0007669"/>
    <property type="project" value="TreeGrafter"/>
</dbReference>
<dbReference type="PANTHER" id="PTHR13847">
    <property type="entry name" value="SARCOSINE DEHYDROGENASE-RELATED"/>
    <property type="match status" value="1"/>
</dbReference>
<dbReference type="Gene3D" id="3.30.9.10">
    <property type="entry name" value="D-Amino Acid Oxidase, subunit A, domain 2"/>
    <property type="match status" value="1"/>
</dbReference>
<sequence length="480" mass="52710">MGDINEASDAINGCTLSHNAPHNYLPVPNPTETFWQSEPSVLHDHRTTEELPEHSDVVIIGAGYSGISTAYHLLKEPSFAGKTITILEARGACSGATGRNGGHLRPDLYGHIPTFVERAGDDAGAEVAKFEIEHCFEIKKVIERENIDCDFTLTRSVDVWCDEESARASKVVFDDLAGKFDYMKDAVFYTGKNVEGICGVKGAVACATYTAGTMWPYKFILHLIKGLIATGRVNLQTHTPATSMTSYSDAGVFINTPRGKIHANQVVHANNAYVAGLLPEYAQNIIPCKGICCRITVPEGTIAPLLNDSYINREPNKTLHYLIPRPDGSIIVGGANAIFKHKHQEQWYNNVDDSVLIDAAKDYYEGYMQRTFRGWENTGAKVDKIWTGVMGYSYDTNPHVGAVPDRKGQYILAAWNGHGMPCIWLSGREIAKMVAQGLSFEETCLPRLYKTTPERISKAQNGSEDEGDILTTVASSATKK</sequence>
<evidence type="ECO:0000259" key="2">
    <source>
        <dbReference type="Pfam" id="PF01266"/>
    </source>
</evidence>
<proteinExistence type="predicted"/>
<dbReference type="Proteomes" id="UP000696280">
    <property type="component" value="Unassembled WGS sequence"/>
</dbReference>
<gene>
    <name evidence="3" type="ORF">HYFRA_00007167</name>
</gene>
<dbReference type="InterPro" id="IPR006076">
    <property type="entry name" value="FAD-dep_OxRdtase"/>
</dbReference>
<protein>
    <recommendedName>
        <fullName evidence="2">FAD dependent oxidoreductase domain-containing protein</fullName>
    </recommendedName>
</protein>